<keyword evidence="3" id="KW-1003">Cell membrane</keyword>
<dbReference type="CDD" id="cd06261">
    <property type="entry name" value="TM_PBP2"/>
    <property type="match status" value="1"/>
</dbReference>
<feature type="transmembrane region" description="Helical" evidence="7">
    <location>
        <begin position="129"/>
        <end position="154"/>
    </location>
</feature>
<dbReference type="InterPro" id="IPR000515">
    <property type="entry name" value="MetI-like"/>
</dbReference>
<keyword evidence="10" id="KW-1185">Reference proteome</keyword>
<dbReference type="Proteomes" id="UP000050509">
    <property type="component" value="Unassembled WGS sequence"/>
</dbReference>
<keyword evidence="5 7" id="KW-1133">Transmembrane helix</keyword>
<feature type="transmembrane region" description="Helical" evidence="7">
    <location>
        <begin position="174"/>
        <end position="196"/>
    </location>
</feature>
<dbReference type="EMBL" id="LJCR01000407">
    <property type="protein sequence ID" value="KPV52865.1"/>
    <property type="molecule type" value="Genomic_DNA"/>
</dbReference>
<dbReference type="PROSITE" id="PS50928">
    <property type="entry name" value="ABC_TM1"/>
    <property type="match status" value="1"/>
</dbReference>
<evidence type="ECO:0000259" key="8">
    <source>
        <dbReference type="PROSITE" id="PS50928"/>
    </source>
</evidence>
<feature type="transmembrane region" description="Helical" evidence="7">
    <location>
        <begin position="21"/>
        <end position="44"/>
    </location>
</feature>
<dbReference type="GO" id="GO:0005886">
    <property type="term" value="C:plasma membrane"/>
    <property type="evidence" value="ECO:0007669"/>
    <property type="project" value="UniProtKB-SubCell"/>
</dbReference>
<evidence type="ECO:0000256" key="6">
    <source>
        <dbReference type="ARBA" id="ARBA00023136"/>
    </source>
</evidence>
<comment type="similarity">
    <text evidence="7">Belongs to the binding-protein-dependent transport system permease family.</text>
</comment>
<evidence type="ECO:0000256" key="5">
    <source>
        <dbReference type="ARBA" id="ARBA00022989"/>
    </source>
</evidence>
<dbReference type="GO" id="GO:0055085">
    <property type="term" value="P:transmembrane transport"/>
    <property type="evidence" value="ECO:0007669"/>
    <property type="project" value="InterPro"/>
</dbReference>
<dbReference type="PANTHER" id="PTHR30465">
    <property type="entry name" value="INNER MEMBRANE ABC TRANSPORTER"/>
    <property type="match status" value="1"/>
</dbReference>
<evidence type="ECO:0000313" key="9">
    <source>
        <dbReference type="EMBL" id="KPV52865.1"/>
    </source>
</evidence>
<dbReference type="InterPro" id="IPR035906">
    <property type="entry name" value="MetI-like_sf"/>
</dbReference>
<accession>A0A0P9D1R0</accession>
<dbReference type="SUPFAM" id="SSF161098">
    <property type="entry name" value="MetI-like"/>
    <property type="match status" value="1"/>
</dbReference>
<protein>
    <recommendedName>
        <fullName evidence="8">ABC transmembrane type-1 domain-containing protein</fullName>
    </recommendedName>
</protein>
<dbReference type="AlphaFoldDB" id="A0A0P9D1R0"/>
<feature type="transmembrane region" description="Helical" evidence="7">
    <location>
        <begin position="95"/>
        <end position="117"/>
    </location>
</feature>
<evidence type="ECO:0000256" key="7">
    <source>
        <dbReference type="RuleBase" id="RU363032"/>
    </source>
</evidence>
<keyword evidence="4 7" id="KW-0812">Transmembrane</keyword>
<comment type="subcellular location">
    <subcellularLocation>
        <location evidence="1 7">Cell membrane</location>
        <topology evidence="1 7">Multi-pass membrane protein</topology>
    </subcellularLocation>
</comment>
<dbReference type="Pfam" id="PF00528">
    <property type="entry name" value="BPD_transp_1"/>
    <property type="match status" value="1"/>
</dbReference>
<proteinExistence type="inferred from homology"/>
<organism evidence="9 10">
    <name type="scientific">Kouleothrix aurantiaca</name>
    <dbReference type="NCBI Taxonomy" id="186479"/>
    <lineage>
        <taxon>Bacteria</taxon>
        <taxon>Bacillati</taxon>
        <taxon>Chloroflexota</taxon>
        <taxon>Chloroflexia</taxon>
        <taxon>Chloroflexales</taxon>
        <taxon>Roseiflexineae</taxon>
        <taxon>Roseiflexaceae</taxon>
        <taxon>Kouleothrix</taxon>
    </lineage>
</organism>
<evidence type="ECO:0000256" key="2">
    <source>
        <dbReference type="ARBA" id="ARBA00022448"/>
    </source>
</evidence>
<evidence type="ECO:0000256" key="4">
    <source>
        <dbReference type="ARBA" id="ARBA00022692"/>
    </source>
</evidence>
<evidence type="ECO:0000256" key="1">
    <source>
        <dbReference type="ARBA" id="ARBA00004651"/>
    </source>
</evidence>
<name>A0A0P9D1R0_9CHLR</name>
<dbReference type="Gene3D" id="1.10.3720.10">
    <property type="entry name" value="MetI-like"/>
    <property type="match status" value="1"/>
</dbReference>
<comment type="caution">
    <text evidence="9">The sequence shown here is derived from an EMBL/GenBank/DDBJ whole genome shotgun (WGS) entry which is preliminary data.</text>
</comment>
<evidence type="ECO:0000256" key="3">
    <source>
        <dbReference type="ARBA" id="ARBA00022475"/>
    </source>
</evidence>
<gene>
    <name evidence="9" type="ORF">SE17_12940</name>
</gene>
<evidence type="ECO:0000313" key="10">
    <source>
        <dbReference type="Proteomes" id="UP000050509"/>
    </source>
</evidence>
<feature type="non-terminal residue" evidence="9">
    <location>
        <position position="313"/>
    </location>
</feature>
<feature type="transmembrane region" description="Helical" evidence="7">
    <location>
        <begin position="232"/>
        <end position="257"/>
    </location>
</feature>
<keyword evidence="6 7" id="KW-0472">Membrane</keyword>
<sequence length="313" mass="34289">MNQPPSNRVGSAGRGLWREGFVLGATLVLSVLLVALVVFAPASFNNYGYNNPGGVRGYTQAIAEYFANLLRGQLTTARGNAQAWRLLLESARRTLGLLGVSLLAAIPLGLAWTGLIASPRWRRLRPALLALNTLVLSLPAVAILLLSAEMVANFTFRTGIQLTYVQGYGFDRHLILPAGTLALRGAAAMAYALAIAQEDILRQEWIRAARARGLGGLQLWWRHIMPALRLPTVGILLSMLRQMVSSIIIVEYVYGWNGMGRRMLDYDVSAINRPENAVALTSAVILVTLFVLVDSLGRIALRYADPRLRERES</sequence>
<dbReference type="PANTHER" id="PTHR30465:SF0">
    <property type="entry name" value="OLIGOPEPTIDE TRANSPORT SYSTEM PERMEASE PROTEIN APPB"/>
    <property type="match status" value="1"/>
</dbReference>
<feature type="domain" description="ABC transmembrane type-1" evidence="8">
    <location>
        <begin position="91"/>
        <end position="297"/>
    </location>
</feature>
<reference evidence="9 10" key="1">
    <citation type="submission" date="2015-09" db="EMBL/GenBank/DDBJ databases">
        <title>Draft genome sequence of Kouleothrix aurantiaca JCM 19913.</title>
        <authorList>
            <person name="Hemp J."/>
        </authorList>
    </citation>
    <scope>NUCLEOTIDE SEQUENCE [LARGE SCALE GENOMIC DNA]</scope>
    <source>
        <strain evidence="9 10">COM-B</strain>
    </source>
</reference>
<feature type="transmembrane region" description="Helical" evidence="7">
    <location>
        <begin position="277"/>
        <end position="301"/>
    </location>
</feature>
<keyword evidence="2 7" id="KW-0813">Transport</keyword>